<dbReference type="PANTHER" id="PTHR13190:SF1">
    <property type="entry name" value="AUTOPHAGY-RELATED 2, ISOFORM A"/>
    <property type="match status" value="1"/>
</dbReference>
<evidence type="ECO:0000256" key="5">
    <source>
        <dbReference type="ARBA" id="ARBA00022448"/>
    </source>
</evidence>
<dbReference type="GeneID" id="71991999"/>
<evidence type="ECO:0000256" key="13">
    <source>
        <dbReference type="SAM" id="MobiDB-lite"/>
    </source>
</evidence>
<comment type="catalytic activity">
    <reaction evidence="12">
        <text>a 1,2-diacyl-sn-glycero-3-phosphocholine(in) = a 1,2-diacyl-sn-glycero-3-phosphocholine(out)</text>
        <dbReference type="Rhea" id="RHEA:38571"/>
        <dbReference type="ChEBI" id="CHEBI:57643"/>
    </reaction>
</comment>
<feature type="compositionally biased region" description="Polar residues" evidence="13">
    <location>
        <begin position="304"/>
        <end position="314"/>
    </location>
</feature>
<dbReference type="GO" id="GO:0061908">
    <property type="term" value="C:phagophore"/>
    <property type="evidence" value="ECO:0007669"/>
    <property type="project" value="TreeGrafter"/>
</dbReference>
<dbReference type="GO" id="GO:0032266">
    <property type="term" value="F:phosphatidylinositol-3-phosphate binding"/>
    <property type="evidence" value="ECO:0007669"/>
    <property type="project" value="TreeGrafter"/>
</dbReference>
<feature type="compositionally biased region" description="Polar residues" evidence="13">
    <location>
        <begin position="417"/>
        <end position="427"/>
    </location>
</feature>
<evidence type="ECO:0000256" key="10">
    <source>
        <dbReference type="ARBA" id="ARBA00024479"/>
    </source>
</evidence>
<comment type="subcellular location">
    <subcellularLocation>
        <location evidence="1">Endoplasmic reticulum membrane</location>
        <topology evidence="1">Peripheral membrane protein</topology>
    </subcellularLocation>
    <subcellularLocation>
        <location evidence="2">Preautophagosomal structure membrane</location>
        <topology evidence="2">Peripheral membrane protein</topology>
    </subcellularLocation>
</comment>
<feature type="region of interest" description="Disordered" evidence="13">
    <location>
        <begin position="304"/>
        <end position="343"/>
    </location>
</feature>
<feature type="region of interest" description="Disordered" evidence="13">
    <location>
        <begin position="953"/>
        <end position="977"/>
    </location>
</feature>
<protein>
    <recommendedName>
        <fullName evidence="4">Autophagy-related protein 2</fullName>
    </recommendedName>
</protein>
<dbReference type="PANTHER" id="PTHR13190">
    <property type="entry name" value="AUTOPHAGY-RELATED 2, ISOFORM A"/>
    <property type="match status" value="1"/>
</dbReference>
<dbReference type="GO" id="GO:0000422">
    <property type="term" value="P:autophagy of mitochondrion"/>
    <property type="evidence" value="ECO:0007669"/>
    <property type="project" value="TreeGrafter"/>
</dbReference>
<dbReference type="GO" id="GO:0043495">
    <property type="term" value="F:protein-membrane adaptor activity"/>
    <property type="evidence" value="ECO:0007669"/>
    <property type="project" value="TreeGrafter"/>
</dbReference>
<dbReference type="EMBL" id="CP090172">
    <property type="protein sequence ID" value="UJO23165.1"/>
    <property type="molecule type" value="Genomic_DNA"/>
</dbReference>
<feature type="compositionally biased region" description="Basic residues" evidence="13">
    <location>
        <begin position="127"/>
        <end position="137"/>
    </location>
</feature>
<keyword evidence="7" id="KW-0072">Autophagy</keyword>
<evidence type="ECO:0000256" key="6">
    <source>
        <dbReference type="ARBA" id="ARBA00022824"/>
    </source>
</evidence>
<keyword evidence="5" id="KW-0813">Transport</keyword>
<feature type="region of interest" description="Disordered" evidence="13">
    <location>
        <begin position="591"/>
        <end position="657"/>
    </location>
</feature>
<feature type="region of interest" description="Disordered" evidence="13">
    <location>
        <begin position="2045"/>
        <end position="2082"/>
    </location>
</feature>
<keyword evidence="6" id="KW-0256">Endoplasmic reticulum</keyword>
<evidence type="ECO:0000256" key="11">
    <source>
        <dbReference type="ARBA" id="ARBA00024615"/>
    </source>
</evidence>
<dbReference type="Proteomes" id="UP000756132">
    <property type="component" value="Chromosome 10"/>
</dbReference>
<feature type="compositionally biased region" description="Polar residues" evidence="13">
    <location>
        <begin position="600"/>
        <end position="609"/>
    </location>
</feature>
<evidence type="ECO:0000313" key="15">
    <source>
        <dbReference type="Proteomes" id="UP000756132"/>
    </source>
</evidence>
<feature type="compositionally biased region" description="Low complexity" evidence="13">
    <location>
        <begin position="333"/>
        <end position="343"/>
    </location>
</feature>
<evidence type="ECO:0000256" key="3">
    <source>
        <dbReference type="ARBA" id="ARBA00009714"/>
    </source>
</evidence>
<keyword evidence="15" id="KW-1185">Reference proteome</keyword>
<dbReference type="GO" id="GO:0034045">
    <property type="term" value="C:phagophore assembly site membrane"/>
    <property type="evidence" value="ECO:0007669"/>
    <property type="project" value="UniProtKB-SubCell"/>
</dbReference>
<reference evidence="14" key="2">
    <citation type="journal article" date="2022" name="Microb. Genom.">
        <title>A chromosome-scale genome assembly of the tomato pathogen Cladosporium fulvum reveals a compartmentalized genome architecture and the presence of a dispensable chromosome.</title>
        <authorList>
            <person name="Zaccaron A.Z."/>
            <person name="Chen L.H."/>
            <person name="Samaras A."/>
            <person name="Stergiopoulos I."/>
        </authorList>
    </citation>
    <scope>NUCLEOTIDE SEQUENCE</scope>
    <source>
        <strain evidence="14">Race5_Kim</strain>
    </source>
</reference>
<evidence type="ECO:0000256" key="8">
    <source>
        <dbReference type="ARBA" id="ARBA00023055"/>
    </source>
</evidence>
<feature type="region of interest" description="Disordered" evidence="13">
    <location>
        <begin position="1731"/>
        <end position="1762"/>
    </location>
</feature>
<feature type="region of interest" description="Disordered" evidence="13">
    <location>
        <begin position="451"/>
        <end position="517"/>
    </location>
</feature>
<evidence type="ECO:0000256" key="4">
    <source>
        <dbReference type="ARBA" id="ARBA00018070"/>
    </source>
</evidence>
<gene>
    <name evidence="14" type="ORF">CLAFUR5_12121</name>
</gene>
<evidence type="ECO:0000256" key="2">
    <source>
        <dbReference type="ARBA" id="ARBA00004623"/>
    </source>
</evidence>
<dbReference type="RefSeq" id="XP_047767531.1">
    <property type="nucleotide sequence ID" value="XM_047911269.1"/>
</dbReference>
<dbReference type="OrthoDB" id="18982at2759"/>
<dbReference type="KEGG" id="ffu:CLAFUR5_12121"/>
<dbReference type="GO" id="GO:0061709">
    <property type="term" value="P:reticulophagy"/>
    <property type="evidence" value="ECO:0007669"/>
    <property type="project" value="TreeGrafter"/>
</dbReference>
<feature type="compositionally biased region" description="Polar residues" evidence="13">
    <location>
        <begin position="112"/>
        <end position="126"/>
    </location>
</feature>
<name>A0A9Q8PIS6_PASFU</name>
<comment type="catalytic activity">
    <reaction evidence="10">
        <text>a 1,2-diacyl-sn-glycero-3-phospho-L-serine(in) = a 1,2-diacyl-sn-glycero-3-phospho-L-serine(out)</text>
        <dbReference type="Rhea" id="RHEA:38663"/>
        <dbReference type="ChEBI" id="CHEBI:57262"/>
    </reaction>
</comment>
<proteinExistence type="inferred from homology"/>
<sequence length="2184" mass="238653">MSSWWQKKLLRYALRYVLQRTGLLEDHVIDLDQLDITVGKQSVIELKDVGLNVKQISKKAHLPPSLRLEVARVLSLRLTIPADIHQSSVVVEVDGIEVVARLEEEDVAHTPPQRTQRAQSPATTRTPQHRKTNRRIHSPPPYHPGALRESDDDVRAPTIQHVAKSFLMEEPMQERRQLEAQVAAESQNIEESFVSESSEGDTAGTGTGVGVPGFLSDLLQGIMDRFKLEIRNVEVKVKTDLRTYEETTVPITMRLAIGGAEVDDLAAPTGHVEKKASLKRSIQIRGISVALLSDKTVLSETSGLSSRASRQWSVPPSRAALSPTSSDHALKMAASRRTSSASARKPLLSTSILCDRAFRPTVASSSPTPEPLTSVHESLPQNLDTQDFAHADPEVPDEDTQAAVSASDIRAGDDNVSWGSRRSQSSAPAEDLWKSMVSDDDLPDSFIVDEHRVSTPKVSPSRTNSPLAGRQRRAVSPYDRSIHSPASWPRLEESPQRQRIRQGPGSWPAPDQSVHSTYDPLDQVLTDSRRDENVTDNKRVALELSEHDRGTIEPPPEPQEVIGDDMLESRFYSHEEAQSMYMSAMTGSPEMAMPGGWGSDVQSQRSSSPEVDRKLSPVDLPSLDEKTSRSQHIASGNVTPRAGSPNSPRRRTLGAGKHSVPEMVTELIYVDEMTIAVPVPGLGQTSVIDQPQQPAIPATRQNRNSPQGMPGTFSAYSEMSSSMRRGASSVYGEVNSVLFTPPEGVTSTAENTSVDVAVGAVTVRADFATCKLMHSLSTTASFAIATDGRQDSTAYVKAEPATSMALSFTIQLSHLSVSLRESVDAAIPRDHLDTSTGILDVRCRDIDVASADDTSLRIGDLAVELGGADLLTLKREERDVQASHSTASNAAAISLTVLRNRIGVNGTPVTDVALQTTRARLTFDLEQVDAAFDSFGGLSGVLELGSSFLSESGPTSSAIPKAPKGVRFAGDTEPTGSTPEVKLNARIDGATLLLRAPSCSVELRTSSLKAIYREQGAVATLEHITVSGPCLEGDVQSPLALDLASLRIEYLLTPQDKDLERLLSLLTPSKDKYDTDDDILIDTLLRQRRKGSLLRLAVGDVKLKVDDWQSLQSLTALGDDLTKLSAVTKYLPEDDRPGLLILLRVKDAEAQLPVNDRFGKLRICLQDLHLAQVGLPALLAFSLGTVKAEQVEGVQLLHPLIQQTASDNLPVIMARMLGDEAEPTVKIKVLNLCFEYSVPVILDLTGMDQEMDTEDLVVAVAQSVANLAMTDKPATLERSPGSDVSKVATKKTNIDLLIHDSAIGLTPQKLSSKALVVLSDAHISTTVPPEATVAVKLDMRKASLLITDRHLEDQITPSGPDRVSANYTNTTAKLNVVLQRQGFVSVGSLMSAEISFCATGDGVSDAKSVEVDVKNELFLLETCADSTQTLIATLGALTPPTPPNKVPKYLTEPMPIEDLVNSFTGEALPQPEPVRAAETLFDVEEDLAEDDGLDMPYSNSNLYDEPDDLLTHSALTGSLYGPISGVFGADDVDERESTIGEDYPETAESLLEDDPFEMTNEADVRMGDAALLRDLGRQCKPALSNDVIDVGLYEIEDLGYDALGCGQQALGSQHRFNAPHVGKRGRRTQAHANKIPFRLRLRDFHVIWHLYDGYDWQRTRDGIVEAVEQVELKAEERKARRRQSHNDQEDDDSVIGDFLFNSIYIGVPSDLDAQDLRRQINRGIDEDVSETASIPVSGMSRPTTYSASGGPSRQRQRRRLKLGRSKNHKISFELKGVAADVLVFPPGSGEIVSSVDLRLKAFEIFDKVPTSTWRKFLTHMTNDPRAREMAKPMFHIQLDTVKTLESHSASEFMLHVTVLPIRLHVDQDALDFITRFFEFKDESMASIEPEGERPFIQRVEVDTVDMCLDYKPKKVDYAGIRSGKTSEFMNFITLEAANIRLKRAILYGLNGFEELHPQLNGLWMPDVTRNQLPGVLAGLAPVRSLANLGMGVRDVIAIPVREYQKDGRIVRSIQKGAFQFGKTTASELARLGAKVALGTQTMLSNAEDLLSPPTERSSRPGTGRRVSGEQAWHDVASDDEEPEQRAVSAYANQPLGLLQGLRSARRHLEHDLLTAKDALIAVQGEFLESRGPGDAAAAVVKHAPTVILRPVIGATRAVGTTLLGVGNQIDRNNLRRIDDKYKRR</sequence>
<organism evidence="14 15">
    <name type="scientific">Passalora fulva</name>
    <name type="common">Tomato leaf mold</name>
    <name type="synonym">Cladosporium fulvum</name>
    <dbReference type="NCBI Taxonomy" id="5499"/>
    <lineage>
        <taxon>Eukaryota</taxon>
        <taxon>Fungi</taxon>
        <taxon>Dikarya</taxon>
        <taxon>Ascomycota</taxon>
        <taxon>Pezizomycotina</taxon>
        <taxon>Dothideomycetes</taxon>
        <taxon>Dothideomycetidae</taxon>
        <taxon>Mycosphaerellales</taxon>
        <taxon>Mycosphaerellaceae</taxon>
        <taxon>Fulvia</taxon>
    </lineage>
</organism>
<evidence type="ECO:0000256" key="12">
    <source>
        <dbReference type="ARBA" id="ARBA00024631"/>
    </source>
</evidence>
<feature type="region of interest" description="Disordered" evidence="13">
    <location>
        <begin position="104"/>
        <end position="154"/>
    </location>
</feature>
<reference evidence="14" key="1">
    <citation type="submission" date="2021-12" db="EMBL/GenBank/DDBJ databases">
        <authorList>
            <person name="Zaccaron A."/>
            <person name="Stergiopoulos I."/>
        </authorList>
    </citation>
    <scope>NUCLEOTIDE SEQUENCE</scope>
    <source>
        <strain evidence="14">Race5_Kim</strain>
    </source>
</reference>
<dbReference type="GO" id="GO:0000045">
    <property type="term" value="P:autophagosome assembly"/>
    <property type="evidence" value="ECO:0007669"/>
    <property type="project" value="TreeGrafter"/>
</dbReference>
<dbReference type="GO" id="GO:0006869">
    <property type="term" value="P:lipid transport"/>
    <property type="evidence" value="ECO:0007669"/>
    <property type="project" value="UniProtKB-KW"/>
</dbReference>
<accession>A0A9Q8PIS6</accession>
<feature type="compositionally biased region" description="Polar residues" evidence="13">
    <location>
        <begin position="456"/>
        <end position="466"/>
    </location>
</feature>
<dbReference type="InterPro" id="IPR026849">
    <property type="entry name" value="ATG2"/>
</dbReference>
<dbReference type="GO" id="GO:0061723">
    <property type="term" value="P:glycophagy"/>
    <property type="evidence" value="ECO:0007669"/>
    <property type="project" value="TreeGrafter"/>
</dbReference>
<dbReference type="OMA" id="AVWKRAP"/>
<evidence type="ECO:0000256" key="9">
    <source>
        <dbReference type="ARBA" id="ARBA00023136"/>
    </source>
</evidence>
<feature type="compositionally biased region" description="Polar residues" evidence="13">
    <location>
        <begin position="1731"/>
        <end position="1747"/>
    </location>
</feature>
<evidence type="ECO:0000256" key="7">
    <source>
        <dbReference type="ARBA" id="ARBA00023006"/>
    </source>
</evidence>
<feature type="region of interest" description="Disordered" evidence="13">
    <location>
        <begin position="388"/>
        <end position="431"/>
    </location>
</feature>
<evidence type="ECO:0000313" key="14">
    <source>
        <dbReference type="EMBL" id="UJO23165.1"/>
    </source>
</evidence>
<keyword evidence="8" id="KW-0445">Lipid transport</keyword>
<dbReference type="Pfam" id="PF13329">
    <property type="entry name" value="ATG2_CAD"/>
    <property type="match status" value="1"/>
</dbReference>
<keyword evidence="9" id="KW-0472">Membrane</keyword>
<comment type="catalytic activity">
    <reaction evidence="11">
        <text>a 1,2-diacyl-sn-glycero-3-phosphoethanolamine(in) = a 1,2-diacyl-sn-glycero-3-phosphoethanolamine(out)</text>
        <dbReference type="Rhea" id="RHEA:38895"/>
        <dbReference type="ChEBI" id="CHEBI:64612"/>
    </reaction>
</comment>
<comment type="similarity">
    <text evidence="3">Belongs to the ATG2 family.</text>
</comment>
<evidence type="ECO:0000256" key="1">
    <source>
        <dbReference type="ARBA" id="ARBA00004406"/>
    </source>
</evidence>
<dbReference type="GO" id="GO:0005789">
    <property type="term" value="C:endoplasmic reticulum membrane"/>
    <property type="evidence" value="ECO:0007669"/>
    <property type="project" value="UniProtKB-SubCell"/>
</dbReference>
<feature type="region of interest" description="Disordered" evidence="13">
    <location>
        <begin position="542"/>
        <end position="562"/>
    </location>
</feature>
<dbReference type="GO" id="GO:0034727">
    <property type="term" value="P:piecemeal microautophagy of the nucleus"/>
    <property type="evidence" value="ECO:0007669"/>
    <property type="project" value="TreeGrafter"/>
</dbReference>
<feature type="compositionally biased region" description="Basic and acidic residues" evidence="13">
    <location>
        <begin position="542"/>
        <end position="551"/>
    </location>
</feature>